<dbReference type="KEGG" id="nau:109225126"/>
<dbReference type="PANTHER" id="PTHR11461:SF314">
    <property type="entry name" value="SERPIN-ZX-LIKE"/>
    <property type="match status" value="1"/>
</dbReference>
<dbReference type="Pfam" id="PF00079">
    <property type="entry name" value="Serpin"/>
    <property type="match status" value="1"/>
</dbReference>
<evidence type="ECO:0000313" key="5">
    <source>
        <dbReference type="Proteomes" id="UP000187609"/>
    </source>
</evidence>
<dbReference type="SMART" id="SM00093">
    <property type="entry name" value="SERPIN"/>
    <property type="match status" value="1"/>
</dbReference>
<dbReference type="Gramene" id="OIT04098">
    <property type="protein sequence ID" value="OIT04098"/>
    <property type="gene ID" value="A4A49_36349"/>
</dbReference>
<evidence type="ECO:0000256" key="1">
    <source>
        <dbReference type="ARBA" id="ARBA00009500"/>
    </source>
</evidence>
<dbReference type="OMA" id="NFGERMK"/>
<reference evidence="4" key="1">
    <citation type="submission" date="2016-11" db="EMBL/GenBank/DDBJ databases">
        <title>The genome of Nicotiana attenuata.</title>
        <authorList>
            <person name="Xu S."/>
            <person name="Brockmoeller T."/>
            <person name="Gaquerel E."/>
            <person name="Navarro A."/>
            <person name="Kuhl H."/>
            <person name="Gase K."/>
            <person name="Ling Z."/>
            <person name="Zhou W."/>
            <person name="Kreitzer C."/>
            <person name="Stanke M."/>
            <person name="Tang H."/>
            <person name="Lyons E."/>
            <person name="Pandey P."/>
            <person name="Pandey S.P."/>
            <person name="Timmermann B."/>
            <person name="Baldwin I.T."/>
        </authorList>
    </citation>
    <scope>NUCLEOTIDE SEQUENCE [LARGE SCALE GENOMIC DNA]</scope>
    <source>
        <strain evidence="4">UT</strain>
    </source>
</reference>
<evidence type="ECO:0000256" key="2">
    <source>
        <dbReference type="RuleBase" id="RU000411"/>
    </source>
</evidence>
<dbReference type="Gene3D" id="2.30.39.10">
    <property type="entry name" value="Alpha-1-antitrypsin, domain 1"/>
    <property type="match status" value="1"/>
</dbReference>
<dbReference type="EMBL" id="MJEQ01037186">
    <property type="protein sequence ID" value="OIT04098.1"/>
    <property type="molecule type" value="Genomic_DNA"/>
</dbReference>
<dbReference type="InterPro" id="IPR042185">
    <property type="entry name" value="Serpin_sf_2"/>
</dbReference>
<evidence type="ECO:0000313" key="4">
    <source>
        <dbReference type="EMBL" id="OIT04098.1"/>
    </source>
</evidence>
<sequence length="277" mass="31301">MDFCQYFSNMSLRESVKKQSDIPLMLAKHVFSSEFKGIDSNMVFSPLSIQIVLGLIPTGSKGQTMEQLLSFFNLNSIEEVNSLSSWLVANVLVDGSPRGGPRLSVANGAWVDRTLSFKHSFKQIMDNVYKAASAYVDFQNKPDEVAKEVNKWAEEKTNGLIKEILPPGAVHNMTRLILANALYFKGEWVKKFNASETKDYEFYLLNGTSIKAPFMTKNRLSTVAAAYDGFKVLGLPYKYGNDNRRFCMYFILPDANDGLSTIWEKMTSEPDFLNHHL</sequence>
<dbReference type="SUPFAM" id="SSF56574">
    <property type="entry name" value="Serpins"/>
    <property type="match status" value="1"/>
</dbReference>
<comment type="similarity">
    <text evidence="1 2">Belongs to the serpin family.</text>
</comment>
<comment type="caution">
    <text evidence="4">The sequence shown here is derived from an EMBL/GenBank/DDBJ whole genome shotgun (WGS) entry which is preliminary data.</text>
</comment>
<dbReference type="InterPro" id="IPR036186">
    <property type="entry name" value="Serpin_sf"/>
</dbReference>
<gene>
    <name evidence="4" type="ORF">A4A49_36349</name>
</gene>
<dbReference type="InterPro" id="IPR023796">
    <property type="entry name" value="Serpin_dom"/>
</dbReference>
<name>A0A1J6IHD6_NICAT</name>
<protein>
    <submittedName>
        <fullName evidence="4">Serpin-zx</fullName>
    </submittedName>
</protein>
<dbReference type="PANTHER" id="PTHR11461">
    <property type="entry name" value="SERINE PROTEASE INHIBITOR, SERPIN"/>
    <property type="match status" value="1"/>
</dbReference>
<dbReference type="OrthoDB" id="1063785at2759"/>
<dbReference type="GO" id="GO:0005615">
    <property type="term" value="C:extracellular space"/>
    <property type="evidence" value="ECO:0007669"/>
    <property type="project" value="InterPro"/>
</dbReference>
<feature type="domain" description="Serpin" evidence="3">
    <location>
        <begin position="24"/>
        <end position="276"/>
    </location>
</feature>
<dbReference type="STRING" id="49451.A0A1J6IHD6"/>
<dbReference type="InterPro" id="IPR000215">
    <property type="entry name" value="Serpin_fam"/>
</dbReference>
<organism evidence="4 5">
    <name type="scientific">Nicotiana attenuata</name>
    <name type="common">Coyote tobacco</name>
    <dbReference type="NCBI Taxonomy" id="49451"/>
    <lineage>
        <taxon>Eukaryota</taxon>
        <taxon>Viridiplantae</taxon>
        <taxon>Streptophyta</taxon>
        <taxon>Embryophyta</taxon>
        <taxon>Tracheophyta</taxon>
        <taxon>Spermatophyta</taxon>
        <taxon>Magnoliopsida</taxon>
        <taxon>eudicotyledons</taxon>
        <taxon>Gunneridae</taxon>
        <taxon>Pentapetalae</taxon>
        <taxon>asterids</taxon>
        <taxon>lamiids</taxon>
        <taxon>Solanales</taxon>
        <taxon>Solanaceae</taxon>
        <taxon>Nicotianoideae</taxon>
        <taxon>Nicotianeae</taxon>
        <taxon>Nicotiana</taxon>
    </lineage>
</organism>
<dbReference type="SMR" id="A0A1J6IHD6"/>
<dbReference type="Gene3D" id="3.30.497.10">
    <property type="entry name" value="Antithrombin, subunit I, domain 2"/>
    <property type="match status" value="1"/>
</dbReference>
<keyword evidence="5" id="KW-1185">Reference proteome</keyword>
<dbReference type="InterPro" id="IPR042178">
    <property type="entry name" value="Serpin_sf_1"/>
</dbReference>
<dbReference type="AlphaFoldDB" id="A0A1J6IHD6"/>
<dbReference type="GO" id="GO:0004867">
    <property type="term" value="F:serine-type endopeptidase inhibitor activity"/>
    <property type="evidence" value="ECO:0007669"/>
    <property type="project" value="InterPro"/>
</dbReference>
<dbReference type="Proteomes" id="UP000187609">
    <property type="component" value="Unassembled WGS sequence"/>
</dbReference>
<proteinExistence type="inferred from homology"/>
<accession>A0A1J6IHD6</accession>
<evidence type="ECO:0000259" key="3">
    <source>
        <dbReference type="SMART" id="SM00093"/>
    </source>
</evidence>